<dbReference type="NCBIfam" id="NF033674">
    <property type="entry name" value="stress_OB_fold"/>
    <property type="match status" value="1"/>
</dbReference>
<feature type="chain" id="PRO_5020567636" evidence="2">
    <location>
        <begin position="23"/>
        <end position="124"/>
    </location>
</feature>
<accession>A0A4V7I730</accession>
<dbReference type="InterPro" id="IPR005220">
    <property type="entry name" value="CarO-like"/>
</dbReference>
<evidence type="ECO:0000256" key="1">
    <source>
        <dbReference type="ARBA" id="ARBA00022729"/>
    </source>
</evidence>
<dbReference type="AlphaFoldDB" id="A0A4V7I730"/>
<gene>
    <name evidence="3" type="ORF">F542_870</name>
</gene>
<sequence length="124" mass="13550">MDSMRKLLSLATLLTLSSVAFAGFDAGHQTGGFNAGTGNSATVAQALKANQDDMPIQLTGKIIRQVDGDEFIFRDATGEIKIEVEDEAWQGQNITPNDTITIFGKIDKESFKTNTVDVYRIQKH</sequence>
<name>A0A4V7I730_BIBTR</name>
<dbReference type="Proteomes" id="UP000019091">
    <property type="component" value="Chromosome"/>
</dbReference>
<dbReference type="Gene3D" id="2.40.50.200">
    <property type="entry name" value="Bacterial OB-fold"/>
    <property type="match status" value="1"/>
</dbReference>
<organism evidence="3 4">
    <name type="scientific">Bibersteinia trehalosi USDA-ARS-USMARC-188</name>
    <dbReference type="NCBI Taxonomy" id="1263829"/>
    <lineage>
        <taxon>Bacteria</taxon>
        <taxon>Pseudomonadati</taxon>
        <taxon>Pseudomonadota</taxon>
        <taxon>Gammaproteobacteria</taxon>
        <taxon>Pasteurellales</taxon>
        <taxon>Pasteurellaceae</taxon>
        <taxon>Bibersteinia</taxon>
    </lineage>
</organism>
<proteinExistence type="predicted"/>
<dbReference type="PANTHER" id="PTHR36571">
    <property type="entry name" value="PROTEIN YGIW"/>
    <property type="match status" value="1"/>
</dbReference>
<dbReference type="PANTHER" id="PTHR36571:SF1">
    <property type="entry name" value="PROTEIN YGIW"/>
    <property type="match status" value="1"/>
</dbReference>
<keyword evidence="1 2" id="KW-0732">Signal</keyword>
<evidence type="ECO:0000313" key="3">
    <source>
        <dbReference type="EMBL" id="AHG80805.1"/>
    </source>
</evidence>
<evidence type="ECO:0000256" key="2">
    <source>
        <dbReference type="SAM" id="SignalP"/>
    </source>
</evidence>
<dbReference type="Pfam" id="PF04076">
    <property type="entry name" value="BOF"/>
    <property type="match status" value="1"/>
</dbReference>
<reference evidence="3 4" key="1">
    <citation type="journal article" date="2014" name="Genome Announc.">
        <title>Complete Closed Genome Sequences of Three Bibersteinia trehalosi Nasopharyngeal Isolates from Cattle with Shipping Fever.</title>
        <authorList>
            <person name="Harhay G.P."/>
            <person name="McVey D.S."/>
            <person name="Koren S."/>
            <person name="Phillippy A.M."/>
            <person name="Bono J."/>
            <person name="Harhay D.M."/>
            <person name="Clawson M.L."/>
            <person name="Heaton M.P."/>
            <person name="Chitko-McKown C.G."/>
            <person name="Korlach J."/>
            <person name="Smith T.P."/>
        </authorList>
    </citation>
    <scope>NUCLEOTIDE SEQUENCE [LARGE SCALE GENOMIC DNA]</scope>
    <source>
        <strain evidence="3 4">USDA-ARS-USMARC-188</strain>
    </source>
</reference>
<dbReference type="InterPro" id="IPR036700">
    <property type="entry name" value="BOBF_sf"/>
</dbReference>
<dbReference type="EMBL" id="CP006954">
    <property type="protein sequence ID" value="AHG80805.1"/>
    <property type="molecule type" value="Genomic_DNA"/>
</dbReference>
<dbReference type="KEGG" id="btre:F542_870"/>
<evidence type="ECO:0000313" key="4">
    <source>
        <dbReference type="Proteomes" id="UP000019091"/>
    </source>
</evidence>
<dbReference type="SUPFAM" id="SSF101756">
    <property type="entry name" value="Hypothetical protein YgiW"/>
    <property type="match status" value="1"/>
</dbReference>
<protein>
    <submittedName>
        <fullName evidence="3">Uncharacterized protein</fullName>
    </submittedName>
</protein>
<feature type="signal peptide" evidence="2">
    <location>
        <begin position="1"/>
        <end position="22"/>
    </location>
</feature>